<dbReference type="InterPro" id="IPR001296">
    <property type="entry name" value="Glyco_trans_1"/>
</dbReference>
<dbReference type="InterPro" id="IPR044161">
    <property type="entry name" value="SPS"/>
</dbReference>
<dbReference type="InterPro" id="IPR006379">
    <property type="entry name" value="HAD-SF_hydro_IIB"/>
</dbReference>
<dbReference type="RefSeq" id="WP_160626139.1">
    <property type="nucleotide sequence ID" value="NZ_CP047593.1"/>
</dbReference>
<dbReference type="InterPro" id="IPR012822">
    <property type="entry name" value="SucroseP_synth_GlycoTrfase_dom"/>
</dbReference>
<keyword evidence="12" id="KW-0378">Hydrolase</keyword>
<dbReference type="InterPro" id="IPR000368">
    <property type="entry name" value="Sucrose_synth_GT-B1"/>
</dbReference>
<keyword evidence="13" id="KW-1185">Reference proteome</keyword>
<evidence type="ECO:0000313" key="12">
    <source>
        <dbReference type="EMBL" id="QHI68105.1"/>
    </source>
</evidence>
<dbReference type="InterPro" id="IPR036412">
    <property type="entry name" value="HAD-like_sf"/>
</dbReference>
<dbReference type="Gene3D" id="3.90.1070.10">
    <property type="match status" value="1"/>
</dbReference>
<dbReference type="Pfam" id="PF05116">
    <property type="entry name" value="S6PP"/>
    <property type="match status" value="1"/>
</dbReference>
<dbReference type="KEGG" id="taer:GT409_01100"/>
<dbReference type="AlphaFoldDB" id="A0A6P1MAE9"/>
<protein>
    <submittedName>
        <fullName evidence="12">Sucrose-phosphate phosphatase</fullName>
        <ecNumber evidence="12">3.1.3.24</ecNumber>
    </submittedName>
</protein>
<evidence type="ECO:0000256" key="4">
    <source>
        <dbReference type="ARBA" id="ARBA00007211"/>
    </source>
</evidence>
<dbReference type="Pfam" id="PF00534">
    <property type="entry name" value="Glycos_transf_1"/>
    <property type="match status" value="1"/>
</dbReference>
<evidence type="ECO:0000256" key="5">
    <source>
        <dbReference type="ARBA" id="ARBA00022676"/>
    </source>
</evidence>
<feature type="domain" description="Glycosyl transferase family 1" evidence="9">
    <location>
        <begin position="258"/>
        <end position="435"/>
    </location>
</feature>
<dbReference type="InterPro" id="IPR012821">
    <property type="entry name" value="Sucrose_P_synth_Pase-like_dom"/>
</dbReference>
<dbReference type="NCBIfam" id="TIGR01485">
    <property type="entry name" value="SPP_plant-cyano"/>
    <property type="match status" value="1"/>
</dbReference>
<evidence type="ECO:0000256" key="3">
    <source>
        <dbReference type="ARBA" id="ARBA00006530"/>
    </source>
</evidence>
<dbReference type="Gene3D" id="3.40.50.1000">
    <property type="entry name" value="HAD superfamily/HAD-like"/>
    <property type="match status" value="1"/>
</dbReference>
<comment type="similarity">
    <text evidence="3">Belongs to the glycosyltransferase 1 family.</text>
</comment>
<dbReference type="GO" id="GO:0046524">
    <property type="term" value="F:sucrose-phosphate synthase activity"/>
    <property type="evidence" value="ECO:0007669"/>
    <property type="project" value="UniProtKB-EC"/>
</dbReference>
<dbReference type="PANTHER" id="PTHR46039:SF5">
    <property type="entry name" value="SUCROSE-PHOSPHATE SYNTHASE 3-RELATED"/>
    <property type="match status" value="1"/>
</dbReference>
<evidence type="ECO:0000313" key="13">
    <source>
        <dbReference type="Proteomes" id="UP000464954"/>
    </source>
</evidence>
<dbReference type="NCBIfam" id="TIGR02471">
    <property type="entry name" value="sucr_syn_bact_C"/>
    <property type="match status" value="1"/>
</dbReference>
<dbReference type="EC" id="3.1.3.24" evidence="12"/>
<keyword evidence="6" id="KW-0808">Transferase</keyword>
<dbReference type="NCBIfam" id="TIGR01484">
    <property type="entry name" value="HAD-SF-IIB"/>
    <property type="match status" value="1"/>
</dbReference>
<gene>
    <name evidence="12" type="ORF">GT409_01100</name>
</gene>
<comment type="catalytic activity">
    <reaction evidence="8">
        <text>sucrose 6(F)-phosphate + H2O = sucrose + phosphate</text>
        <dbReference type="Rhea" id="RHEA:19289"/>
        <dbReference type="ChEBI" id="CHEBI:15377"/>
        <dbReference type="ChEBI" id="CHEBI:17992"/>
        <dbReference type="ChEBI" id="CHEBI:43474"/>
        <dbReference type="ChEBI" id="CHEBI:57723"/>
        <dbReference type="EC" id="3.1.3.24"/>
    </reaction>
</comment>
<dbReference type="NCBIfam" id="TIGR02472">
    <property type="entry name" value="sucr_P_syn_N"/>
    <property type="match status" value="1"/>
</dbReference>
<name>A0A6P1MAE9_9BACT</name>
<evidence type="ECO:0000256" key="1">
    <source>
        <dbReference type="ARBA" id="ARBA00001946"/>
    </source>
</evidence>
<evidence type="ECO:0000256" key="6">
    <source>
        <dbReference type="ARBA" id="ARBA00022679"/>
    </source>
</evidence>
<sequence length="729" mass="83309">MKNDDLTIHMFSLHGLIRGSNLEMGRDADTGGQIKYVLEEGLELSRQPGVGRVDLFTRRIDDPTVSDDYSVAVEQITDKFRIIRIPCGGRKYMRKELLWRHLDEYIDKSIKFIKSEGRLPDLVHGHYADAGYVAMWLGRLFGVPFIFTGHSLGRSKKRKLLSDGMTEDKIDRRYMIEQRIETEEEILQSADMIITSTRQEVDQQYGEYLSHQFPTFRVIPPGLDLDKFYPYYHSQLSEKEPDEELLHAHASILRELERFFKNKEKPLILALCRPDKRKNINGLIKAYGKSRDLQAMANLAIYAGIRKDITQMEDNEQGVLTDMLLLMDKYDLYGKMAIPKKHDFQLEVPELYRIAAESRGVFVNAALTEPFGLTLLEAAATGLPLVATDDGGPRDILANCKNGELVEPSDTEAIATAIKKIVADPDLWDEYSKNGLLNVREHYTWETHATNYLKEIRTVINDNPPDKADASKTPTAIGRRFAKLNHFFITDIDNTLIGDDNSRLDELKAFLETHHNQLGFGIATGRTIDSALQILAEYDLPKPDVMITSVGAEIYYGGQHHPDRGWAAHLSNHWNREKIRSLLEDFDFLEYQEEDTQRPFKVSYNMDPAKDRLTQVHELLQKNRCRYTMIYSHEQFLDILPHRASKGKAIRYISYKWNIPLSSIIVSGDSGNDAEMLRGDLNGIVVGNYSHELDRFRGQRKVYFADAECAGGILEGLAHYNVKAKLENS</sequence>
<dbReference type="SFLD" id="SFLDS00003">
    <property type="entry name" value="Haloacid_Dehalogenase"/>
    <property type="match status" value="1"/>
</dbReference>
<evidence type="ECO:0000259" key="9">
    <source>
        <dbReference type="Pfam" id="PF00534"/>
    </source>
</evidence>
<dbReference type="SUPFAM" id="SSF56784">
    <property type="entry name" value="HAD-like"/>
    <property type="match status" value="1"/>
</dbReference>
<comment type="similarity">
    <text evidence="4">Belongs to the sucrose phosphatase family.</text>
</comment>
<dbReference type="GO" id="GO:0000287">
    <property type="term" value="F:magnesium ion binding"/>
    <property type="evidence" value="ECO:0007669"/>
    <property type="project" value="InterPro"/>
</dbReference>
<proteinExistence type="inferred from homology"/>
<reference evidence="12 13" key="1">
    <citation type="submission" date="2020-01" db="EMBL/GenBank/DDBJ databases">
        <title>Ponticoccus aerotolerans gen. nov., sp. nov., an anaerobic bacterium and proposal of Ponticoccusceae fam. nov., Ponticoccusles ord. nov. and Ponticoccuse classis nov. in the phylum Kiritimatiellaeota.</title>
        <authorList>
            <person name="Zhou L.Y."/>
            <person name="Du Z.J."/>
        </authorList>
    </citation>
    <scope>NUCLEOTIDE SEQUENCE [LARGE SCALE GENOMIC DNA]</scope>
    <source>
        <strain evidence="12 13">S-5007</strain>
    </source>
</reference>
<accession>A0A6P1MAE9</accession>
<dbReference type="GO" id="GO:0005986">
    <property type="term" value="P:sucrose biosynthetic process"/>
    <property type="evidence" value="ECO:0007669"/>
    <property type="project" value="UniProtKB-UniPathway"/>
</dbReference>
<keyword evidence="5" id="KW-0328">Glycosyltransferase</keyword>
<comment type="pathway">
    <text evidence="2">Glycan biosynthesis; sucrose biosynthesis; sucrose from D-fructose 6-phosphate and UDP-alpha-D-glucose: step 2/2.</text>
</comment>
<dbReference type="EMBL" id="CP047593">
    <property type="protein sequence ID" value="QHI68105.1"/>
    <property type="molecule type" value="Genomic_DNA"/>
</dbReference>
<comment type="catalytic activity">
    <reaction evidence="7">
        <text>beta-D-fructose 6-phosphate + UDP-alpha-D-glucose = sucrose 6(F)-phosphate + UDP + H(+)</text>
        <dbReference type="Rhea" id="RHEA:22172"/>
        <dbReference type="ChEBI" id="CHEBI:15378"/>
        <dbReference type="ChEBI" id="CHEBI:57634"/>
        <dbReference type="ChEBI" id="CHEBI:57723"/>
        <dbReference type="ChEBI" id="CHEBI:58223"/>
        <dbReference type="ChEBI" id="CHEBI:58885"/>
        <dbReference type="EC" id="2.4.1.14"/>
    </reaction>
</comment>
<dbReference type="Proteomes" id="UP000464954">
    <property type="component" value="Chromosome"/>
</dbReference>
<feature type="domain" description="Sucrose phosphatase-like" evidence="11">
    <location>
        <begin position="486"/>
        <end position="721"/>
    </location>
</feature>
<dbReference type="InterPro" id="IPR006380">
    <property type="entry name" value="SPP-like_dom"/>
</dbReference>
<dbReference type="GO" id="GO:0050307">
    <property type="term" value="F:sucrose-phosphate phosphatase activity"/>
    <property type="evidence" value="ECO:0007669"/>
    <property type="project" value="UniProtKB-EC"/>
</dbReference>
<dbReference type="Pfam" id="PF00862">
    <property type="entry name" value="GT-B_Sucrose_synth"/>
    <property type="match status" value="1"/>
</dbReference>
<comment type="cofactor">
    <cofactor evidence="1">
        <name>Mg(2+)</name>
        <dbReference type="ChEBI" id="CHEBI:18420"/>
    </cofactor>
</comment>
<dbReference type="PANTHER" id="PTHR46039">
    <property type="entry name" value="SUCROSE-PHOSPHATE SYNTHASE 3-RELATED"/>
    <property type="match status" value="1"/>
</dbReference>
<dbReference type="UniPathway" id="UPA00371">
    <property type="reaction ID" value="UER00546"/>
</dbReference>
<dbReference type="SFLD" id="SFLDG01141">
    <property type="entry name" value="C2.B.1:_Sucrose_Phosphatase_Li"/>
    <property type="match status" value="1"/>
</dbReference>
<dbReference type="Gene3D" id="3.40.50.2000">
    <property type="entry name" value="Glycogen Phosphorylase B"/>
    <property type="match status" value="2"/>
</dbReference>
<dbReference type="InterPro" id="IPR023214">
    <property type="entry name" value="HAD_sf"/>
</dbReference>
<dbReference type="SFLD" id="SFLDG01140">
    <property type="entry name" value="C2.B:_Phosphomannomutase_and_P"/>
    <property type="match status" value="1"/>
</dbReference>
<evidence type="ECO:0000256" key="7">
    <source>
        <dbReference type="ARBA" id="ARBA00047471"/>
    </source>
</evidence>
<evidence type="ECO:0000259" key="10">
    <source>
        <dbReference type="Pfam" id="PF00862"/>
    </source>
</evidence>
<dbReference type="SUPFAM" id="SSF53756">
    <property type="entry name" value="UDP-Glycosyltransferase/glycogen phosphorylase"/>
    <property type="match status" value="1"/>
</dbReference>
<evidence type="ECO:0000256" key="2">
    <source>
        <dbReference type="ARBA" id="ARBA00005070"/>
    </source>
</evidence>
<organism evidence="12 13">
    <name type="scientific">Tichowtungia aerotolerans</name>
    <dbReference type="NCBI Taxonomy" id="2697043"/>
    <lineage>
        <taxon>Bacteria</taxon>
        <taxon>Pseudomonadati</taxon>
        <taxon>Kiritimatiellota</taxon>
        <taxon>Tichowtungiia</taxon>
        <taxon>Tichowtungiales</taxon>
        <taxon>Tichowtungiaceae</taxon>
        <taxon>Tichowtungia</taxon>
    </lineage>
</organism>
<feature type="domain" description="Sucrose synthase first GT-B" evidence="10">
    <location>
        <begin position="8"/>
        <end position="213"/>
    </location>
</feature>
<dbReference type="InterPro" id="IPR012847">
    <property type="entry name" value="Sucrose_phosphatase_pln/cyn"/>
</dbReference>
<evidence type="ECO:0000259" key="11">
    <source>
        <dbReference type="Pfam" id="PF05116"/>
    </source>
</evidence>
<evidence type="ECO:0000256" key="8">
    <source>
        <dbReference type="ARBA" id="ARBA00048036"/>
    </source>
</evidence>